<dbReference type="GO" id="GO:0005840">
    <property type="term" value="C:ribosome"/>
    <property type="evidence" value="ECO:0007669"/>
    <property type="project" value="UniProtKB-KW"/>
</dbReference>
<dbReference type="GO" id="GO:0016740">
    <property type="term" value="F:transferase activity"/>
    <property type="evidence" value="ECO:0007669"/>
    <property type="project" value="UniProtKB-KW"/>
</dbReference>
<evidence type="ECO:0000259" key="2">
    <source>
        <dbReference type="PROSITE" id="PS51664"/>
    </source>
</evidence>
<dbReference type="PANTHER" id="PTHR37809:SF1">
    <property type="entry name" value="RIBOSOMAL PROTEIN S12 METHYLTHIOTRANSFERASE ACCESSORY FACTOR YCAO"/>
    <property type="match status" value="1"/>
</dbReference>
<feature type="domain" description="YcaO" evidence="2">
    <location>
        <begin position="63"/>
        <end position="428"/>
    </location>
</feature>
<evidence type="ECO:0000256" key="1">
    <source>
        <dbReference type="SAM" id="MobiDB-lite"/>
    </source>
</evidence>
<gene>
    <name evidence="3" type="ORF">FHX42_005216</name>
</gene>
<evidence type="ECO:0000313" key="4">
    <source>
        <dbReference type="Proteomes" id="UP000569329"/>
    </source>
</evidence>
<sequence length="428" mass="46322">MPITEITTEREVSLSEAAERAHRLLDQRGWQAHYDDLGHGATVTAWRCTLHDAHGHPIPGGTGAGKGHTDAARVGAVFEAIEHYTSRHPELHHADIAPHPAGTVAEALGPDPITAVLAADPEVPVGCVRYHAAEEPQHELLAPAALSVPYYCAEDHADQRRTLGDHADYRVLARYASNSGSAIGTSHNEALLHALNEAIERDALSLLLVRAFLAERAYRPQVLDVDTLPGELVEMTTAVENHLGDSVWLVEITTDIGVPTVLAYTPPSTHHPRHRRGLGTSLSRHHAIYRALGELLQGELVGEVTLTEQLAHLADYHTGLHRCATFDLGAHLAHAETIPYRPTPGHQAPADQVEAVLAHLRAAGYTAYTRTLGQHTLPIVHALVPGLERFMTILQGVLNLPGPRAHHHRNAPGEHLPAQRTSPEPNGS</sequence>
<dbReference type="EMBL" id="JACGWZ010000010">
    <property type="protein sequence ID" value="MBA8827809.1"/>
    <property type="molecule type" value="Genomic_DNA"/>
</dbReference>
<dbReference type="AlphaFoldDB" id="A0A839E4N0"/>
<feature type="compositionally biased region" description="Polar residues" evidence="1">
    <location>
        <begin position="419"/>
        <end position="428"/>
    </location>
</feature>
<feature type="region of interest" description="Disordered" evidence="1">
    <location>
        <begin position="404"/>
        <end position="428"/>
    </location>
</feature>
<keyword evidence="4" id="KW-1185">Reference proteome</keyword>
<keyword evidence="3" id="KW-0808">Transferase</keyword>
<proteinExistence type="predicted"/>
<comment type="caution">
    <text evidence="3">The sequence shown here is derived from an EMBL/GenBank/DDBJ whole genome shotgun (WGS) entry which is preliminary data.</text>
</comment>
<accession>A0A839E4N0</accession>
<organism evidence="3 4">
    <name type="scientific">Halosaccharopolyspora lacisalsi</name>
    <dbReference type="NCBI Taxonomy" id="1000566"/>
    <lineage>
        <taxon>Bacteria</taxon>
        <taxon>Bacillati</taxon>
        <taxon>Actinomycetota</taxon>
        <taxon>Actinomycetes</taxon>
        <taxon>Pseudonocardiales</taxon>
        <taxon>Pseudonocardiaceae</taxon>
        <taxon>Halosaccharopolyspora</taxon>
    </lineage>
</organism>
<dbReference type="PROSITE" id="PS51664">
    <property type="entry name" value="YCAO"/>
    <property type="match status" value="1"/>
</dbReference>
<dbReference type="Proteomes" id="UP000569329">
    <property type="component" value="Unassembled WGS sequence"/>
</dbReference>
<reference evidence="3 4" key="1">
    <citation type="submission" date="2020-07" db="EMBL/GenBank/DDBJ databases">
        <title>Sequencing the genomes of 1000 actinobacteria strains.</title>
        <authorList>
            <person name="Klenk H.-P."/>
        </authorList>
    </citation>
    <scope>NUCLEOTIDE SEQUENCE [LARGE SCALE GENOMIC DNA]</scope>
    <source>
        <strain evidence="3 4">DSM 45975</strain>
    </source>
</reference>
<keyword evidence="3" id="KW-0689">Ribosomal protein</keyword>
<dbReference type="Pfam" id="PF02624">
    <property type="entry name" value="YcaO"/>
    <property type="match status" value="1"/>
</dbReference>
<name>A0A839E4N0_9PSEU</name>
<keyword evidence="3" id="KW-0687">Ribonucleoprotein</keyword>
<protein>
    <submittedName>
        <fullName evidence="3">Ribosomal protein S12 methylthiotransferase accessory factor</fullName>
    </submittedName>
</protein>
<dbReference type="Gene3D" id="3.30.1330.230">
    <property type="match status" value="1"/>
</dbReference>
<dbReference type="PANTHER" id="PTHR37809">
    <property type="entry name" value="RIBOSOMAL PROTEIN S12 METHYLTHIOTRANSFERASE ACCESSORY FACTOR YCAO"/>
    <property type="match status" value="1"/>
</dbReference>
<dbReference type="InterPro" id="IPR003776">
    <property type="entry name" value="YcaO-like_dom"/>
</dbReference>
<dbReference type="RefSeq" id="WP_182546968.1">
    <property type="nucleotide sequence ID" value="NZ_JACGWZ010000010.1"/>
</dbReference>
<evidence type="ECO:0000313" key="3">
    <source>
        <dbReference type="EMBL" id="MBA8827809.1"/>
    </source>
</evidence>